<feature type="compositionally biased region" description="Polar residues" evidence="3">
    <location>
        <begin position="105"/>
        <end position="120"/>
    </location>
</feature>
<dbReference type="GO" id="GO:0051082">
    <property type="term" value="F:unfolded protein binding"/>
    <property type="evidence" value="ECO:0007669"/>
    <property type="project" value="InterPro"/>
</dbReference>
<evidence type="ECO:0000256" key="4">
    <source>
        <dbReference type="SAM" id="SignalP"/>
    </source>
</evidence>
<dbReference type="STRING" id="865937.Gilli_2721"/>
<dbReference type="PANTHER" id="PTHR35089:SF1">
    <property type="entry name" value="CHAPERONE PROTEIN SKP"/>
    <property type="match status" value="1"/>
</dbReference>
<name>H2BYZ0_GILLR</name>
<evidence type="ECO:0000313" key="5">
    <source>
        <dbReference type="EMBL" id="EHQ03335.1"/>
    </source>
</evidence>
<evidence type="ECO:0000256" key="3">
    <source>
        <dbReference type="SAM" id="MobiDB-lite"/>
    </source>
</evidence>
<sequence length="182" mass="20537">MKTINTLTLNIFKMKQFKTLLIAVALTLGATAFTNAQSKIAHVASQELVQTLPAYKDAMAQLEKLQKTYDAEIRDMMTEAQKTMQRYESEAPTKTEEENSKRAQELQSTQRRIQEHGQNAQQDLQKKELDLLKPVYEKARVAIQKVARAKGYDYVLDSSNGSGVIMADGYDLMADVKKELGM</sequence>
<dbReference type="InterPro" id="IPR005632">
    <property type="entry name" value="Chaperone_Skp"/>
</dbReference>
<proteinExistence type="inferred from homology"/>
<protein>
    <submittedName>
        <fullName evidence="5">Outer membrane chaperone Skp (OmpH)</fullName>
    </submittedName>
</protein>
<dbReference type="PANTHER" id="PTHR35089">
    <property type="entry name" value="CHAPERONE PROTEIN SKP"/>
    <property type="match status" value="1"/>
</dbReference>
<dbReference type="SMART" id="SM00935">
    <property type="entry name" value="OmpH"/>
    <property type="match status" value="1"/>
</dbReference>
<dbReference type="Proteomes" id="UP000003844">
    <property type="component" value="Unassembled WGS sequence"/>
</dbReference>
<accession>H2BYZ0</accession>
<gene>
    <name evidence="5" type="ORF">Gilli_2721</name>
</gene>
<dbReference type="EMBL" id="JH594606">
    <property type="protein sequence ID" value="EHQ03335.1"/>
    <property type="molecule type" value="Genomic_DNA"/>
</dbReference>
<dbReference type="AlphaFoldDB" id="H2BYZ0"/>
<dbReference type="InterPro" id="IPR024930">
    <property type="entry name" value="Skp_dom_sf"/>
</dbReference>
<feature type="compositionally biased region" description="Basic and acidic residues" evidence="3">
    <location>
        <begin position="85"/>
        <end position="104"/>
    </location>
</feature>
<feature type="region of interest" description="Disordered" evidence="3">
    <location>
        <begin position="83"/>
        <end position="122"/>
    </location>
</feature>
<dbReference type="Gene3D" id="3.30.910.20">
    <property type="entry name" value="Skp domain"/>
    <property type="match status" value="1"/>
</dbReference>
<dbReference type="GO" id="GO:0050821">
    <property type="term" value="P:protein stabilization"/>
    <property type="evidence" value="ECO:0007669"/>
    <property type="project" value="TreeGrafter"/>
</dbReference>
<dbReference type="eggNOG" id="COG2825">
    <property type="taxonomic scope" value="Bacteria"/>
</dbReference>
<comment type="similarity">
    <text evidence="1">Belongs to the Skp family.</text>
</comment>
<dbReference type="SUPFAM" id="SSF111384">
    <property type="entry name" value="OmpH-like"/>
    <property type="match status" value="1"/>
</dbReference>
<reference evidence="6" key="1">
    <citation type="journal article" date="2012" name="Stand. Genomic Sci.">
        <title>Genome sequence of the Antarctic rhodopsins-containing flavobacterium Gillisia limnaea type strain (R-8282(T)).</title>
        <authorList>
            <person name="Riedel T."/>
            <person name="Held B."/>
            <person name="Nolan M."/>
            <person name="Lucas S."/>
            <person name="Lapidus A."/>
            <person name="Tice H."/>
            <person name="Del Rio T.G."/>
            <person name="Cheng J.F."/>
            <person name="Han C."/>
            <person name="Tapia R."/>
            <person name="Goodwin L.A."/>
            <person name="Pitluck S."/>
            <person name="Liolios K."/>
            <person name="Mavromatis K."/>
            <person name="Pagani I."/>
            <person name="Ivanova N."/>
            <person name="Mikhailova N."/>
            <person name="Pati A."/>
            <person name="Chen A."/>
            <person name="Palaniappan K."/>
            <person name="Land M."/>
            <person name="Rohde M."/>
            <person name="Tindall B.J."/>
            <person name="Detter J.C."/>
            <person name="Goker M."/>
            <person name="Bristow J."/>
            <person name="Eisen J.A."/>
            <person name="Markowitz V."/>
            <person name="Hugenholtz P."/>
            <person name="Kyrpides N.C."/>
            <person name="Klenk H.P."/>
            <person name="Woyke T."/>
        </authorList>
    </citation>
    <scope>NUCLEOTIDE SEQUENCE [LARGE SCALE GENOMIC DNA]</scope>
    <source>
        <strain evidence="6">DSM 15749 / LMG 21470 / R-8282</strain>
    </source>
</reference>
<keyword evidence="2 4" id="KW-0732">Signal</keyword>
<feature type="signal peptide" evidence="4">
    <location>
        <begin position="1"/>
        <end position="36"/>
    </location>
</feature>
<dbReference type="GO" id="GO:0005829">
    <property type="term" value="C:cytosol"/>
    <property type="evidence" value="ECO:0007669"/>
    <property type="project" value="TreeGrafter"/>
</dbReference>
<evidence type="ECO:0000256" key="2">
    <source>
        <dbReference type="ARBA" id="ARBA00022729"/>
    </source>
</evidence>
<evidence type="ECO:0000313" key="6">
    <source>
        <dbReference type="Proteomes" id="UP000003844"/>
    </source>
</evidence>
<feature type="chain" id="PRO_5003560566" evidence="4">
    <location>
        <begin position="37"/>
        <end position="182"/>
    </location>
</feature>
<dbReference type="Pfam" id="PF03938">
    <property type="entry name" value="OmpH"/>
    <property type="match status" value="1"/>
</dbReference>
<keyword evidence="6" id="KW-1185">Reference proteome</keyword>
<organism evidence="5 6">
    <name type="scientific">Gillisia limnaea (strain DSM 15749 / LMG 21470 / R-8282)</name>
    <dbReference type="NCBI Taxonomy" id="865937"/>
    <lineage>
        <taxon>Bacteria</taxon>
        <taxon>Pseudomonadati</taxon>
        <taxon>Bacteroidota</taxon>
        <taxon>Flavobacteriia</taxon>
        <taxon>Flavobacteriales</taxon>
        <taxon>Flavobacteriaceae</taxon>
        <taxon>Gillisia</taxon>
    </lineage>
</organism>
<dbReference type="HOGENOM" id="CLU_053320_3_0_10"/>
<evidence type="ECO:0000256" key="1">
    <source>
        <dbReference type="ARBA" id="ARBA00009091"/>
    </source>
</evidence>